<dbReference type="EMBL" id="QOIL01000011">
    <property type="protein sequence ID" value="RCG29563.1"/>
    <property type="molecule type" value="Genomic_DNA"/>
</dbReference>
<comment type="similarity">
    <text evidence="2">Belongs to the CorA metal ion transporter (MIT) (TC 1.A.35) family.</text>
</comment>
<evidence type="ECO:0000313" key="10">
    <source>
        <dbReference type="Proteomes" id="UP000253094"/>
    </source>
</evidence>
<accession>A0A367FGQ7</accession>
<keyword evidence="10" id="KW-1185">Reference proteome</keyword>
<dbReference type="Gene3D" id="3.30.460.20">
    <property type="entry name" value="CorA soluble domain-like"/>
    <property type="match status" value="1"/>
</dbReference>
<dbReference type="Gene3D" id="1.20.58.340">
    <property type="entry name" value="Magnesium transport protein CorA, transmembrane region"/>
    <property type="match status" value="2"/>
</dbReference>
<protein>
    <submittedName>
        <fullName evidence="9">Magnesium transporter</fullName>
    </submittedName>
</protein>
<dbReference type="Proteomes" id="UP000253094">
    <property type="component" value="Unassembled WGS sequence"/>
</dbReference>
<name>A0A367FGQ7_9ACTN</name>
<sequence length="324" mass="36693">MVRTRLYRDGALAAEGFPIADVSDHLEDPSATVWFDLCSPPPEKLAVISEELGLHPLAIEDVLHPHQRPKLDIYESHLFIVAYAVRLGDDTGSLGFSEVSMFVTRNALVTVRSDEAFDIDAVAARWDASPGLAKHGVSYLLHSLLDYIVDGHFDVAQALDDRVEELEDTLFTDHPGNGRGIQRRMFDLRRTTVRFRRVVVPMREVVNGLMRPDLRVVQPDMAPYYQDIYDHVLRVSEWTESLRELVGNVHETHLNLQGYRMNDIMKRVTSWAAIIAVPTMITGFYGQNIPYPGFGQSAGFWTSTLLILVASAILYVVFRLRDWI</sequence>
<dbReference type="InterPro" id="IPR045863">
    <property type="entry name" value="CorA_TM1_TM2"/>
</dbReference>
<dbReference type="OrthoDB" id="9803416at2"/>
<evidence type="ECO:0000256" key="4">
    <source>
        <dbReference type="ARBA" id="ARBA00022475"/>
    </source>
</evidence>
<keyword evidence="5 8" id="KW-0812">Transmembrane</keyword>
<evidence type="ECO:0000256" key="5">
    <source>
        <dbReference type="ARBA" id="ARBA00022692"/>
    </source>
</evidence>
<reference evidence="9 10" key="1">
    <citation type="submission" date="2018-06" db="EMBL/GenBank/DDBJ databases">
        <title>Sphaerisporangium craniellae sp. nov., isolated from a marine sponge in the South China Sea.</title>
        <authorList>
            <person name="Li L."/>
        </authorList>
    </citation>
    <scope>NUCLEOTIDE SEQUENCE [LARGE SCALE GENOMIC DNA]</scope>
    <source>
        <strain evidence="9 10">CCTCC AA 208026</strain>
    </source>
</reference>
<evidence type="ECO:0000256" key="1">
    <source>
        <dbReference type="ARBA" id="ARBA00004651"/>
    </source>
</evidence>
<gene>
    <name evidence="9" type="ORF">DQ384_20940</name>
</gene>
<dbReference type="SUPFAM" id="SSF143865">
    <property type="entry name" value="CorA soluble domain-like"/>
    <property type="match status" value="1"/>
</dbReference>
<evidence type="ECO:0000256" key="7">
    <source>
        <dbReference type="ARBA" id="ARBA00023136"/>
    </source>
</evidence>
<keyword evidence="6 8" id="KW-1133">Transmembrane helix</keyword>
<dbReference type="CDD" id="cd12822">
    <property type="entry name" value="TmCorA-like"/>
    <property type="match status" value="1"/>
</dbReference>
<comment type="caution">
    <text evidence="9">The sequence shown here is derived from an EMBL/GenBank/DDBJ whole genome shotgun (WGS) entry which is preliminary data.</text>
</comment>
<dbReference type="InterPro" id="IPR002523">
    <property type="entry name" value="MgTranspt_CorA/ZnTranspt_ZntB"/>
</dbReference>
<comment type="subcellular location">
    <subcellularLocation>
        <location evidence="1">Cell membrane</location>
        <topology evidence="1">Multi-pass membrane protein</topology>
    </subcellularLocation>
</comment>
<evidence type="ECO:0000256" key="8">
    <source>
        <dbReference type="SAM" id="Phobius"/>
    </source>
</evidence>
<keyword evidence="3" id="KW-0813">Transport</keyword>
<dbReference type="SUPFAM" id="SSF144083">
    <property type="entry name" value="Magnesium transport protein CorA, transmembrane region"/>
    <property type="match status" value="1"/>
</dbReference>
<dbReference type="InterPro" id="IPR045861">
    <property type="entry name" value="CorA_cytoplasmic_dom"/>
</dbReference>
<dbReference type="AlphaFoldDB" id="A0A367FGQ7"/>
<dbReference type="PANTHER" id="PTHR46494:SF1">
    <property type="entry name" value="CORA FAMILY METAL ION TRANSPORTER (EUROFUNG)"/>
    <property type="match status" value="1"/>
</dbReference>
<dbReference type="GO" id="GO:0050897">
    <property type="term" value="F:cobalt ion binding"/>
    <property type="evidence" value="ECO:0007669"/>
    <property type="project" value="TreeGrafter"/>
</dbReference>
<proteinExistence type="inferred from homology"/>
<organism evidence="9 10">
    <name type="scientific">Sphaerisporangium album</name>
    <dbReference type="NCBI Taxonomy" id="509200"/>
    <lineage>
        <taxon>Bacteria</taxon>
        <taxon>Bacillati</taxon>
        <taxon>Actinomycetota</taxon>
        <taxon>Actinomycetes</taxon>
        <taxon>Streptosporangiales</taxon>
        <taxon>Streptosporangiaceae</taxon>
        <taxon>Sphaerisporangium</taxon>
    </lineage>
</organism>
<evidence type="ECO:0000256" key="6">
    <source>
        <dbReference type="ARBA" id="ARBA00022989"/>
    </source>
</evidence>
<dbReference type="PANTHER" id="PTHR46494">
    <property type="entry name" value="CORA FAMILY METAL ION TRANSPORTER (EUROFUNG)"/>
    <property type="match status" value="1"/>
</dbReference>
<dbReference type="Pfam" id="PF01544">
    <property type="entry name" value="CorA"/>
    <property type="match status" value="1"/>
</dbReference>
<keyword evidence="4" id="KW-1003">Cell membrane</keyword>
<evidence type="ECO:0000256" key="3">
    <source>
        <dbReference type="ARBA" id="ARBA00022448"/>
    </source>
</evidence>
<dbReference type="GO" id="GO:0015095">
    <property type="term" value="F:magnesium ion transmembrane transporter activity"/>
    <property type="evidence" value="ECO:0007669"/>
    <property type="project" value="TreeGrafter"/>
</dbReference>
<keyword evidence="7 8" id="KW-0472">Membrane</keyword>
<evidence type="ECO:0000313" key="9">
    <source>
        <dbReference type="EMBL" id="RCG29563.1"/>
    </source>
</evidence>
<dbReference type="GO" id="GO:0015087">
    <property type="term" value="F:cobalt ion transmembrane transporter activity"/>
    <property type="evidence" value="ECO:0007669"/>
    <property type="project" value="TreeGrafter"/>
</dbReference>
<dbReference type="GO" id="GO:0000287">
    <property type="term" value="F:magnesium ion binding"/>
    <property type="evidence" value="ECO:0007669"/>
    <property type="project" value="TreeGrafter"/>
</dbReference>
<dbReference type="GO" id="GO:0005886">
    <property type="term" value="C:plasma membrane"/>
    <property type="evidence" value="ECO:0007669"/>
    <property type="project" value="UniProtKB-SubCell"/>
</dbReference>
<feature type="transmembrane region" description="Helical" evidence="8">
    <location>
        <begin position="268"/>
        <end position="286"/>
    </location>
</feature>
<evidence type="ECO:0000256" key="2">
    <source>
        <dbReference type="ARBA" id="ARBA00009765"/>
    </source>
</evidence>
<feature type="transmembrane region" description="Helical" evidence="8">
    <location>
        <begin position="298"/>
        <end position="318"/>
    </location>
</feature>
<dbReference type="RefSeq" id="WP_114030600.1">
    <property type="nucleotide sequence ID" value="NZ_QOIL01000011.1"/>
</dbReference>